<evidence type="ECO:0000256" key="3">
    <source>
        <dbReference type="ARBA" id="ARBA00022692"/>
    </source>
</evidence>
<feature type="transmembrane region" description="Helical" evidence="6">
    <location>
        <begin position="277"/>
        <end position="299"/>
    </location>
</feature>
<dbReference type="KEGG" id="xla:108701032"/>
<evidence type="ECO:0000256" key="6">
    <source>
        <dbReference type="RuleBase" id="RU310713"/>
    </source>
</evidence>
<dbReference type="Proteomes" id="UP000186698">
    <property type="component" value="Chromosome 9_10L"/>
</dbReference>
<dbReference type="PANTHER" id="PTHR23302">
    <property type="entry name" value="TRANSMEMBRANE CHANNEL-RELATED"/>
    <property type="match status" value="1"/>
</dbReference>
<evidence type="ECO:0000256" key="1">
    <source>
        <dbReference type="ARBA" id="ARBA00004141"/>
    </source>
</evidence>
<organism evidence="8 9">
    <name type="scientific">Xenopus laevis</name>
    <name type="common">African clawed frog</name>
    <dbReference type="NCBI Taxonomy" id="8355"/>
    <lineage>
        <taxon>Eukaryota</taxon>
        <taxon>Metazoa</taxon>
        <taxon>Chordata</taxon>
        <taxon>Craniata</taxon>
        <taxon>Vertebrata</taxon>
        <taxon>Euteleostomi</taxon>
        <taxon>Amphibia</taxon>
        <taxon>Batrachia</taxon>
        <taxon>Anura</taxon>
        <taxon>Pipoidea</taxon>
        <taxon>Pipidae</taxon>
        <taxon>Xenopodinae</taxon>
        <taxon>Xenopus</taxon>
        <taxon>Xenopus</taxon>
    </lineage>
</organism>
<feature type="compositionally biased region" description="Basic and acidic residues" evidence="7">
    <location>
        <begin position="51"/>
        <end position="73"/>
    </location>
</feature>
<keyword evidence="4 6" id="KW-1133">Transmembrane helix</keyword>
<sequence length="738" mass="84927">MRKPTGQDMEVGDRGLGESGVLEESLHTDTTTQEQAPMINKSSQNSWSGIRSKELREHSVSMQEKRCLREKRSPRNSSTTPWRPWAQQRSHVKAAWEKAQEVLSFFLLWDRTLVQISGKFGTGINSYFLFLRFLILLNVLSFFLTSGLIIIPTILSADSQQSQDNKDISSGDWGEERNSGEARKVISPVPYLSHFSMKLCDGASEVCLNICSQGVLLRDHPVPPHDRLSMRVSPYNRSVESIFLDIFTGEGFLENSLFFYGYYNKVTINGSSFNIRLAYLLTPLSFLLVCGLHLLRCTIRGLTLRRVRRRDYRTRISTKVFSGWDFCVQEDENCANKQQMLSNEFKSHLEEERWHVNTVGQPLRRRLCILTIRVLLNCISLTFVIGAFYCVHLATGVSQESQGDSVNTVLELMIQYLVPIVISLVHLILPPVFTFLVKFEGHSPSMEVNLTLIRCLFLRLGTLAIFLFSLGQKILCLDKSEFSCSSCSYSSNYQCWETSVGQEFYKLSVFHFLKMLMEFLLLSLPLRFMASRYQCWLISWLSQEQFQLPLNVLDMVYGQTLVWGGLFYVPLLSLLNIIFIFITFYVKKYYLYHLCDAPQKLFRESTSRIFFYFALFLSLMTIYFPLIYMVTSATPSPSCGLFTNHNTSWEAVQNITRSALPATALTALEYFRSDLCAYALLFVLSLLLTFYISQVRQYEHIIELLKDNLSNQIKDKLFLVTRLRQENQPQGQESSEGI</sequence>
<dbReference type="GeneID" id="108701032"/>
<gene>
    <name evidence="9" type="primary">LOC108701032</name>
</gene>
<evidence type="ECO:0000313" key="9">
    <source>
        <dbReference type="RefSeq" id="XP_018090654.2"/>
    </source>
</evidence>
<protein>
    <recommendedName>
        <fullName evidence="6">Transmembrane channel-like protein</fullName>
    </recommendedName>
</protein>
<keyword evidence="5 6" id="KW-0472">Membrane</keyword>
<dbReference type="InterPro" id="IPR012496">
    <property type="entry name" value="TMC_dom"/>
</dbReference>
<feature type="transmembrane region" description="Helical" evidence="6">
    <location>
        <begin position="675"/>
        <end position="692"/>
    </location>
</feature>
<feature type="region of interest" description="Disordered" evidence="7">
    <location>
        <begin position="1"/>
        <end position="85"/>
    </location>
</feature>
<evidence type="ECO:0000313" key="8">
    <source>
        <dbReference type="Proteomes" id="UP000186698"/>
    </source>
</evidence>
<dbReference type="STRING" id="8355.A0A1L8ETZ8"/>
<dbReference type="OMA" id="KKYTLMR"/>
<name>A0A1L8ETZ8_XENLA</name>
<evidence type="ECO:0000256" key="2">
    <source>
        <dbReference type="ARBA" id="ARBA00006510"/>
    </source>
</evidence>
<feature type="transmembrane region" description="Helical" evidence="6">
    <location>
        <begin position="414"/>
        <end position="437"/>
    </location>
</feature>
<keyword evidence="8" id="KW-1185">Reference proteome</keyword>
<dbReference type="Pfam" id="PF07810">
    <property type="entry name" value="TMC"/>
    <property type="match status" value="1"/>
</dbReference>
<dbReference type="PaxDb" id="8355-A0A1L8ETZ8"/>
<evidence type="ECO:0000256" key="4">
    <source>
        <dbReference type="ARBA" id="ARBA00022989"/>
    </source>
</evidence>
<dbReference type="InterPro" id="IPR038900">
    <property type="entry name" value="TMC"/>
</dbReference>
<dbReference type="RefSeq" id="XP_018090654.2">
    <property type="nucleotide sequence ID" value="XM_018235165.2"/>
</dbReference>
<dbReference type="GO" id="GO:0005886">
    <property type="term" value="C:plasma membrane"/>
    <property type="evidence" value="ECO:0007669"/>
    <property type="project" value="InterPro"/>
</dbReference>
<comment type="subcellular location">
    <subcellularLocation>
        <location evidence="1 6">Membrane</location>
        <topology evidence="1 6">Multi-pass membrane protein</topology>
    </subcellularLocation>
</comment>
<proteinExistence type="inferred from homology"/>
<reference evidence="9" key="1">
    <citation type="submission" date="2025-08" db="UniProtKB">
        <authorList>
            <consortium name="RefSeq"/>
        </authorList>
    </citation>
    <scope>IDENTIFICATION</scope>
    <source>
        <strain evidence="9">J_2021</strain>
        <tissue evidence="9">Erythrocytes</tissue>
    </source>
</reference>
<feature type="transmembrane region" description="Helical" evidence="6">
    <location>
        <begin position="609"/>
        <end position="628"/>
    </location>
</feature>
<comment type="similarity">
    <text evidence="2 6">Belongs to the TMC family.</text>
</comment>
<dbReference type="PANTHER" id="PTHR23302:SF39">
    <property type="entry name" value="TRANSMEMBRANE CHANNEL-LIKE PROTEIN 8"/>
    <property type="match status" value="1"/>
</dbReference>
<dbReference type="AlphaFoldDB" id="A0A1L8ETZ8"/>
<feature type="transmembrane region" description="Helical" evidence="6">
    <location>
        <begin position="561"/>
        <end position="586"/>
    </location>
</feature>
<dbReference type="CTD" id="108701032"/>
<accession>A0A1L8ETZ8</accession>
<feature type="transmembrane region" description="Helical" evidence="6">
    <location>
        <begin position="129"/>
        <end position="155"/>
    </location>
</feature>
<keyword evidence="3 6" id="KW-0812">Transmembrane</keyword>
<dbReference type="GO" id="GO:0008381">
    <property type="term" value="F:mechanosensitive monoatomic ion channel activity"/>
    <property type="evidence" value="ECO:0000318"/>
    <property type="project" value="GO_Central"/>
</dbReference>
<evidence type="ECO:0000256" key="5">
    <source>
        <dbReference type="ARBA" id="ARBA00023136"/>
    </source>
</evidence>
<evidence type="ECO:0000256" key="7">
    <source>
        <dbReference type="SAM" id="MobiDB-lite"/>
    </source>
</evidence>
<feature type="compositionally biased region" description="Polar residues" evidence="7">
    <location>
        <begin position="28"/>
        <end position="49"/>
    </location>
</feature>
<dbReference type="OrthoDB" id="1936208at2759"/>
<feature type="transmembrane region" description="Helical" evidence="6">
    <location>
        <begin position="374"/>
        <end position="394"/>
    </location>
</feature>